<evidence type="ECO:0000313" key="1">
    <source>
        <dbReference type="EMBL" id="KEH29196.1"/>
    </source>
</evidence>
<reference evidence="1 3" key="1">
    <citation type="journal article" date="2011" name="Nature">
        <title>The Medicago genome provides insight into the evolution of rhizobial symbioses.</title>
        <authorList>
            <person name="Young N.D."/>
            <person name="Debelle F."/>
            <person name="Oldroyd G.E."/>
            <person name="Geurts R."/>
            <person name="Cannon S.B."/>
            <person name="Udvardi M.K."/>
            <person name="Benedito V.A."/>
            <person name="Mayer K.F."/>
            <person name="Gouzy J."/>
            <person name="Schoof H."/>
            <person name="Van de Peer Y."/>
            <person name="Proost S."/>
            <person name="Cook D.R."/>
            <person name="Meyers B.C."/>
            <person name="Spannagl M."/>
            <person name="Cheung F."/>
            <person name="De Mita S."/>
            <person name="Krishnakumar V."/>
            <person name="Gundlach H."/>
            <person name="Zhou S."/>
            <person name="Mudge J."/>
            <person name="Bharti A.K."/>
            <person name="Murray J.D."/>
            <person name="Naoumkina M.A."/>
            <person name="Rosen B."/>
            <person name="Silverstein K.A."/>
            <person name="Tang H."/>
            <person name="Rombauts S."/>
            <person name="Zhao P.X."/>
            <person name="Zhou P."/>
            <person name="Barbe V."/>
            <person name="Bardou P."/>
            <person name="Bechner M."/>
            <person name="Bellec A."/>
            <person name="Berger A."/>
            <person name="Berges H."/>
            <person name="Bidwell S."/>
            <person name="Bisseling T."/>
            <person name="Choisne N."/>
            <person name="Couloux A."/>
            <person name="Denny R."/>
            <person name="Deshpande S."/>
            <person name="Dai X."/>
            <person name="Doyle J.J."/>
            <person name="Dudez A.M."/>
            <person name="Farmer A.D."/>
            <person name="Fouteau S."/>
            <person name="Franken C."/>
            <person name="Gibelin C."/>
            <person name="Gish J."/>
            <person name="Goldstein S."/>
            <person name="Gonzalez A.J."/>
            <person name="Green P.J."/>
            <person name="Hallab A."/>
            <person name="Hartog M."/>
            <person name="Hua A."/>
            <person name="Humphray S.J."/>
            <person name="Jeong D.H."/>
            <person name="Jing Y."/>
            <person name="Jocker A."/>
            <person name="Kenton S.M."/>
            <person name="Kim D.J."/>
            <person name="Klee K."/>
            <person name="Lai H."/>
            <person name="Lang C."/>
            <person name="Lin S."/>
            <person name="Macmil S.L."/>
            <person name="Magdelenat G."/>
            <person name="Matthews L."/>
            <person name="McCorrison J."/>
            <person name="Monaghan E.L."/>
            <person name="Mun J.H."/>
            <person name="Najar F.Z."/>
            <person name="Nicholson C."/>
            <person name="Noirot C."/>
            <person name="O'Bleness M."/>
            <person name="Paule C.R."/>
            <person name="Poulain J."/>
            <person name="Prion F."/>
            <person name="Qin B."/>
            <person name="Qu C."/>
            <person name="Retzel E.F."/>
            <person name="Riddle C."/>
            <person name="Sallet E."/>
            <person name="Samain S."/>
            <person name="Samson N."/>
            <person name="Sanders I."/>
            <person name="Saurat O."/>
            <person name="Scarpelli C."/>
            <person name="Schiex T."/>
            <person name="Segurens B."/>
            <person name="Severin A.J."/>
            <person name="Sherrier D.J."/>
            <person name="Shi R."/>
            <person name="Sims S."/>
            <person name="Singer S.R."/>
            <person name="Sinharoy S."/>
            <person name="Sterck L."/>
            <person name="Viollet A."/>
            <person name="Wang B.B."/>
            <person name="Wang K."/>
            <person name="Wang M."/>
            <person name="Wang X."/>
            <person name="Warfsmann J."/>
            <person name="Weissenbach J."/>
            <person name="White D.D."/>
            <person name="White J.D."/>
            <person name="Wiley G.B."/>
            <person name="Wincker P."/>
            <person name="Xing Y."/>
            <person name="Yang L."/>
            <person name="Yao Z."/>
            <person name="Ying F."/>
            <person name="Zhai J."/>
            <person name="Zhou L."/>
            <person name="Zuber A."/>
            <person name="Denarie J."/>
            <person name="Dixon R.A."/>
            <person name="May G.D."/>
            <person name="Schwartz D.C."/>
            <person name="Rogers J."/>
            <person name="Quetier F."/>
            <person name="Town C.D."/>
            <person name="Roe B.A."/>
        </authorList>
    </citation>
    <scope>NUCLEOTIDE SEQUENCE [LARGE SCALE GENOMIC DNA]</scope>
    <source>
        <strain evidence="1">A17</strain>
        <strain evidence="2 3">cv. Jemalong A17</strain>
    </source>
</reference>
<gene>
    <name evidence="1" type="ordered locus">MTR_4g428420</name>
</gene>
<dbReference type="Proteomes" id="UP000002051">
    <property type="component" value="Chromosome 4"/>
</dbReference>
<reference evidence="1 3" key="2">
    <citation type="journal article" date="2014" name="BMC Genomics">
        <title>An improved genome release (version Mt4.0) for the model legume Medicago truncatula.</title>
        <authorList>
            <person name="Tang H."/>
            <person name="Krishnakumar V."/>
            <person name="Bidwell S."/>
            <person name="Rosen B."/>
            <person name="Chan A."/>
            <person name="Zhou S."/>
            <person name="Gentzbittel L."/>
            <person name="Childs K.L."/>
            <person name="Yandell M."/>
            <person name="Gundlach H."/>
            <person name="Mayer K.F."/>
            <person name="Schwartz D.C."/>
            <person name="Town C.D."/>
        </authorList>
    </citation>
    <scope>GENOME REANNOTATION</scope>
    <source>
        <strain evidence="1">A17</strain>
        <strain evidence="2 3">cv. Jemalong A17</strain>
    </source>
</reference>
<sequence>MALSYILLSSYHNLGATSSSSCPDAWYQDEHSDGSVGIGWLHVVTLNGNDPYSPGSIPSRCKIEILRRIILAVSNGGNEEKDKNKIGSF</sequence>
<organism evidence="1 3">
    <name type="scientific">Medicago truncatula</name>
    <name type="common">Barrel medic</name>
    <name type="synonym">Medicago tribuloides</name>
    <dbReference type="NCBI Taxonomy" id="3880"/>
    <lineage>
        <taxon>Eukaryota</taxon>
        <taxon>Viridiplantae</taxon>
        <taxon>Streptophyta</taxon>
        <taxon>Embryophyta</taxon>
        <taxon>Tracheophyta</taxon>
        <taxon>Spermatophyta</taxon>
        <taxon>Magnoliopsida</taxon>
        <taxon>eudicotyledons</taxon>
        <taxon>Gunneridae</taxon>
        <taxon>Pentapetalae</taxon>
        <taxon>rosids</taxon>
        <taxon>fabids</taxon>
        <taxon>Fabales</taxon>
        <taxon>Fabaceae</taxon>
        <taxon>Papilionoideae</taxon>
        <taxon>50 kb inversion clade</taxon>
        <taxon>NPAAA clade</taxon>
        <taxon>Hologalegina</taxon>
        <taxon>IRL clade</taxon>
        <taxon>Trifolieae</taxon>
        <taxon>Medicago</taxon>
    </lineage>
</organism>
<evidence type="ECO:0000313" key="2">
    <source>
        <dbReference type="EnsemblPlants" id="KEH29196"/>
    </source>
</evidence>
<accession>A0A072UIB5</accession>
<name>A0A072UIB5_MEDTR</name>
<dbReference type="HOGENOM" id="CLU_2458183_0_0_1"/>
<reference evidence="2" key="3">
    <citation type="submission" date="2015-04" db="UniProtKB">
        <authorList>
            <consortium name="EnsemblPlants"/>
        </authorList>
    </citation>
    <scope>IDENTIFICATION</scope>
    <source>
        <strain evidence="2">cv. Jemalong A17</strain>
    </source>
</reference>
<dbReference type="EnsemblPlants" id="KEH29196">
    <property type="protein sequence ID" value="KEH29196"/>
    <property type="gene ID" value="MTR_4g428420"/>
</dbReference>
<keyword evidence="3" id="KW-1185">Reference proteome</keyword>
<proteinExistence type="predicted"/>
<evidence type="ECO:0000313" key="3">
    <source>
        <dbReference type="Proteomes" id="UP000002051"/>
    </source>
</evidence>
<protein>
    <submittedName>
        <fullName evidence="1 2">Uncharacterized protein</fullName>
    </submittedName>
</protein>
<dbReference type="AlphaFoldDB" id="A0A072UIB5"/>
<dbReference type="EMBL" id="CM001220">
    <property type="protein sequence ID" value="KEH29196.1"/>
    <property type="molecule type" value="Genomic_DNA"/>
</dbReference>